<keyword evidence="2" id="KW-1185">Reference proteome</keyword>
<proteinExistence type="predicted"/>
<dbReference type="EMBL" id="JAWDJW010007827">
    <property type="protein sequence ID" value="KAK3061468.1"/>
    <property type="molecule type" value="Genomic_DNA"/>
</dbReference>
<comment type="caution">
    <text evidence="1">The sequence shown here is derived from an EMBL/GenBank/DDBJ whole genome shotgun (WGS) entry which is preliminary data.</text>
</comment>
<evidence type="ECO:0000313" key="1">
    <source>
        <dbReference type="EMBL" id="KAK3061468.1"/>
    </source>
</evidence>
<name>A0ACC3D4D5_9PEZI</name>
<reference evidence="1" key="1">
    <citation type="submission" date="2024-09" db="EMBL/GenBank/DDBJ databases">
        <title>Black Yeasts Isolated from many extreme environments.</title>
        <authorList>
            <person name="Coleine C."/>
            <person name="Stajich J.E."/>
            <person name="Selbmann L."/>
        </authorList>
    </citation>
    <scope>NUCLEOTIDE SEQUENCE</scope>
    <source>
        <strain evidence="1">CCFEE 5737</strain>
    </source>
</reference>
<gene>
    <name evidence="1" type="ORF">LTS18_006139</name>
</gene>
<evidence type="ECO:0000313" key="2">
    <source>
        <dbReference type="Proteomes" id="UP001186974"/>
    </source>
</evidence>
<dbReference type="Proteomes" id="UP001186974">
    <property type="component" value="Unassembled WGS sequence"/>
</dbReference>
<organism evidence="1 2">
    <name type="scientific">Coniosporium uncinatum</name>
    <dbReference type="NCBI Taxonomy" id="93489"/>
    <lineage>
        <taxon>Eukaryota</taxon>
        <taxon>Fungi</taxon>
        <taxon>Dikarya</taxon>
        <taxon>Ascomycota</taxon>
        <taxon>Pezizomycotina</taxon>
        <taxon>Dothideomycetes</taxon>
        <taxon>Dothideomycetes incertae sedis</taxon>
        <taxon>Coniosporium</taxon>
    </lineage>
</organism>
<accession>A0ACC3D4D5</accession>
<sequence>MAAVQTPAQLLGVRFALGIAEAGFSPAILFLISSWYRKHEQSKRFIVYLSAAILSGAFGSIVAGAITARMENVGGISSWRWLFIIEGVATVGLALIAPYLLLDYPSITMKFTPEERSFAVERLREDDITSCFGTGPVVSHSRALLNAITDWRIYLLCLGYMTIVGTMALCYFYPTMIAGLGYTATKAQFMTAPLFLAAFVIAIPLCIFADRVPPYRPVFVAVLLILGAIFCALAAGVQSYTPRYIFLCLINSAIWAANPLALSFASTTLGAVDPETRAIGLALVNGMGNLAQVYGAYLWPSRDAPGYIMGFSVFAGMLVIGCGVYLASFWALNKHPFTNKPTTNSEMRI</sequence>
<protein>
    <submittedName>
        <fullName evidence="1">Uncharacterized protein</fullName>
    </submittedName>
</protein>